<accession>A0A494TCJ7</accession>
<dbReference type="Pfam" id="PF20796">
    <property type="entry name" value="PDDEXK_13"/>
    <property type="match status" value="1"/>
</dbReference>
<dbReference type="Proteomes" id="UP000276254">
    <property type="component" value="Chromosome"/>
</dbReference>
<organism evidence="2 3">
    <name type="scientific">Sphingomonas paeninsulae</name>
    <dbReference type="NCBI Taxonomy" id="2319844"/>
    <lineage>
        <taxon>Bacteria</taxon>
        <taxon>Pseudomonadati</taxon>
        <taxon>Pseudomonadota</taxon>
        <taxon>Alphaproteobacteria</taxon>
        <taxon>Sphingomonadales</taxon>
        <taxon>Sphingomonadaceae</taxon>
        <taxon>Sphingomonas</taxon>
    </lineage>
</organism>
<evidence type="ECO:0000313" key="2">
    <source>
        <dbReference type="EMBL" id="AYJ86900.1"/>
    </source>
</evidence>
<evidence type="ECO:0000313" key="3">
    <source>
        <dbReference type="Proteomes" id="UP000276254"/>
    </source>
</evidence>
<protein>
    <recommendedName>
        <fullName evidence="1">PD-(D/E)XK nuclease-like domain-containing protein</fullName>
    </recommendedName>
</protein>
<dbReference type="KEGG" id="spha:D3Y57_14325"/>
<dbReference type="EMBL" id="CP032829">
    <property type="protein sequence ID" value="AYJ86900.1"/>
    <property type="molecule type" value="Genomic_DNA"/>
</dbReference>
<reference evidence="2 3" key="1">
    <citation type="submission" date="2018-09" db="EMBL/GenBank/DDBJ databases">
        <title>Sphingomonas peninsula sp. nov., isolated from fildes peninsula, Antarctic soil.</title>
        <authorList>
            <person name="Yingchao G."/>
        </authorList>
    </citation>
    <scope>NUCLEOTIDE SEQUENCE [LARGE SCALE GENOMIC DNA]</scope>
    <source>
        <strain evidence="2 3">YZ-8</strain>
    </source>
</reference>
<evidence type="ECO:0000259" key="1">
    <source>
        <dbReference type="Pfam" id="PF20796"/>
    </source>
</evidence>
<keyword evidence="3" id="KW-1185">Reference proteome</keyword>
<name>A0A494TCJ7_SPHPE</name>
<dbReference type="AlphaFoldDB" id="A0A494TCJ7"/>
<feature type="domain" description="PD-(D/E)XK nuclease-like" evidence="1">
    <location>
        <begin position="2"/>
        <end position="278"/>
    </location>
</feature>
<gene>
    <name evidence="2" type="ORF">D3Y57_14325</name>
</gene>
<dbReference type="InterPro" id="IPR048822">
    <property type="entry name" value="PDDEXK_13"/>
</dbReference>
<proteinExistence type="predicted"/>
<sequence>MQALWRAETEIPIGTHTAHDGTSRKLGSRISDTAGQAGRNFMSTDVARLAWREFAYREPGSMIDEHRLWTNALSSQPLTLNVMGPLRLDTKLATKVLGAICPDLTDATVDAVLFEHSPGRRVESLTQDRTAWDAVITYVRETGETGFVALEFKYTETCGERQKELRSRYDELIPATGLFIDPAAVELRGPPLQQLMREHVLAQATIMRGDHSEGRFIVVAPALNQPVQDACARYAANLAPPSEGKAGFAVITLESFIAALGEQGDEAYAASLYRRYCDWSLIDDEIEANFAMRSAR</sequence>